<dbReference type="SUPFAM" id="SSF56235">
    <property type="entry name" value="N-terminal nucleophile aminohydrolases (Ntn hydrolases)"/>
    <property type="match status" value="1"/>
</dbReference>
<dbReference type="PATRIC" id="fig|1237149.3.peg.4481"/>
<dbReference type="Pfam" id="PF03417">
    <property type="entry name" value="AAT"/>
    <property type="match status" value="1"/>
</dbReference>
<dbReference type="Gene3D" id="3.60.60.10">
    <property type="entry name" value="Penicillin V Acylase, Chain A"/>
    <property type="match status" value="1"/>
</dbReference>
<evidence type="ECO:0000259" key="1">
    <source>
        <dbReference type="Pfam" id="PF03417"/>
    </source>
</evidence>
<evidence type="ECO:0000313" key="2">
    <source>
        <dbReference type="EMBL" id="ELR69481.1"/>
    </source>
</evidence>
<dbReference type="STRING" id="1237149.C900_05013"/>
<dbReference type="AlphaFoldDB" id="L8JKM3"/>
<gene>
    <name evidence="2" type="ORF">C900_05013</name>
</gene>
<dbReference type="OrthoDB" id="738883at2"/>
<dbReference type="InterPro" id="IPR029055">
    <property type="entry name" value="Ntn_hydrolases_N"/>
</dbReference>
<proteinExistence type="predicted"/>
<evidence type="ECO:0000313" key="3">
    <source>
        <dbReference type="Proteomes" id="UP000011135"/>
    </source>
</evidence>
<dbReference type="eggNOG" id="COG3049">
    <property type="taxonomic scope" value="Bacteria"/>
</dbReference>
<dbReference type="Proteomes" id="UP000011135">
    <property type="component" value="Unassembled WGS sequence"/>
</dbReference>
<dbReference type="InterPro" id="IPR005079">
    <property type="entry name" value="Peptidase_C45_hydrolase"/>
</dbReference>
<feature type="domain" description="Peptidase C45 hydrolase" evidence="1">
    <location>
        <begin position="34"/>
        <end position="249"/>
    </location>
</feature>
<dbReference type="RefSeq" id="WP_009582172.1">
    <property type="nucleotide sequence ID" value="NZ_AMZN01000072.1"/>
</dbReference>
<sequence>MLKLNLKKLLTFFVASIFITGQVYPCSVLYYVDEESGKIYVANNEDYWYDVKPYIMIIPHSKKELARLWYGWDNFAQGGVNQAGLFFDGAVTPEQEVPEGYGKPKGNLGDELLAKCKTVDEAIAFLEKKKVALTNAHMMFGDSTGNAAVVEWVNGIKKIVPIEDNRLIMTNFLLSDSSEEHQCPRYNAIESSVRQLSDEGKSINIQDISNAISKAIQPRQKNENGKEGGTLYTTFINITDMKFALVYKQANTNTVALDLNAEFAKGKKQKIKLE</sequence>
<organism evidence="2 3">
    <name type="scientific">Fulvivirga imtechensis AK7</name>
    <dbReference type="NCBI Taxonomy" id="1237149"/>
    <lineage>
        <taxon>Bacteria</taxon>
        <taxon>Pseudomonadati</taxon>
        <taxon>Bacteroidota</taxon>
        <taxon>Cytophagia</taxon>
        <taxon>Cytophagales</taxon>
        <taxon>Fulvivirgaceae</taxon>
        <taxon>Fulvivirga</taxon>
    </lineage>
</organism>
<name>L8JKM3_9BACT</name>
<protein>
    <recommendedName>
        <fullName evidence="1">Peptidase C45 hydrolase domain-containing protein</fullName>
    </recommendedName>
</protein>
<comment type="caution">
    <text evidence="2">The sequence shown here is derived from an EMBL/GenBank/DDBJ whole genome shotgun (WGS) entry which is preliminary data.</text>
</comment>
<keyword evidence="3" id="KW-1185">Reference proteome</keyword>
<dbReference type="EMBL" id="AMZN01000072">
    <property type="protein sequence ID" value="ELR69481.1"/>
    <property type="molecule type" value="Genomic_DNA"/>
</dbReference>
<reference evidence="2 3" key="1">
    <citation type="submission" date="2012-12" db="EMBL/GenBank/DDBJ databases">
        <title>Genome assembly of Fulvivirga imtechensis AK7.</title>
        <authorList>
            <person name="Nupur N."/>
            <person name="Khatri I."/>
            <person name="Kumar R."/>
            <person name="Subramanian S."/>
            <person name="Pinnaka A."/>
        </authorList>
    </citation>
    <scope>NUCLEOTIDE SEQUENCE [LARGE SCALE GENOMIC DNA]</scope>
    <source>
        <strain evidence="2 3">AK7</strain>
    </source>
</reference>
<accession>L8JKM3</accession>